<reference evidence="2 3" key="1">
    <citation type="submission" date="2022-09" db="EMBL/GenBank/DDBJ databases">
        <title>Chelativorans salina sp. nov., a novel slightly halophilic bacterium isolated from a saline lake sediment enrichment.</title>
        <authorList>
            <person name="Gao L."/>
            <person name="Fang B.-Z."/>
            <person name="Li W.-J."/>
        </authorList>
    </citation>
    <scope>NUCLEOTIDE SEQUENCE [LARGE SCALE GENOMIC DNA]</scope>
    <source>
        <strain evidence="2 3">EGI FJ00035</strain>
    </source>
</reference>
<evidence type="ECO:0000256" key="1">
    <source>
        <dbReference type="SAM" id="Phobius"/>
    </source>
</evidence>
<feature type="transmembrane region" description="Helical" evidence="1">
    <location>
        <begin position="24"/>
        <end position="43"/>
    </location>
</feature>
<gene>
    <name evidence="2" type="ORF">N5A92_24465</name>
</gene>
<keyword evidence="1" id="KW-1133">Transmembrane helix</keyword>
<sequence>MSGTTATRVAIFGDTRGNKGHRRLVEVLSQMALLGAGAITALLSRSAG</sequence>
<accession>A0ABT2LUH9</accession>
<keyword evidence="1" id="KW-0812">Transmembrane</keyword>
<dbReference type="EMBL" id="JAOCZP010000011">
    <property type="protein sequence ID" value="MCT7378172.1"/>
    <property type="molecule type" value="Genomic_DNA"/>
</dbReference>
<evidence type="ECO:0000313" key="3">
    <source>
        <dbReference type="Proteomes" id="UP001320831"/>
    </source>
</evidence>
<organism evidence="2 3">
    <name type="scientific">Chelativorans salis</name>
    <dbReference type="NCBI Taxonomy" id="2978478"/>
    <lineage>
        <taxon>Bacteria</taxon>
        <taxon>Pseudomonadati</taxon>
        <taxon>Pseudomonadota</taxon>
        <taxon>Alphaproteobacteria</taxon>
        <taxon>Hyphomicrobiales</taxon>
        <taxon>Phyllobacteriaceae</taxon>
        <taxon>Chelativorans</taxon>
    </lineage>
</organism>
<name>A0ABT2LUH9_9HYPH</name>
<protein>
    <submittedName>
        <fullName evidence="2">Uncharacterized protein</fullName>
    </submittedName>
</protein>
<comment type="caution">
    <text evidence="2">The sequence shown here is derived from an EMBL/GenBank/DDBJ whole genome shotgun (WGS) entry which is preliminary data.</text>
</comment>
<evidence type="ECO:0000313" key="2">
    <source>
        <dbReference type="EMBL" id="MCT7378172.1"/>
    </source>
</evidence>
<keyword evidence="3" id="KW-1185">Reference proteome</keyword>
<keyword evidence="1" id="KW-0472">Membrane</keyword>
<dbReference type="Proteomes" id="UP001320831">
    <property type="component" value="Unassembled WGS sequence"/>
</dbReference>
<dbReference type="RefSeq" id="WP_260906997.1">
    <property type="nucleotide sequence ID" value="NZ_JAOCZP010000011.1"/>
</dbReference>
<proteinExistence type="predicted"/>